<proteinExistence type="predicted"/>
<sequence>MTPPGAHRARCAVGPRRKPKPGVQHQPSRPNVNAPYGHNYGPTRYLLRLSCMLAIFRRFTVTASEAGCTLRHVGFAGRENREASRQSGGVG</sequence>
<evidence type="ECO:0000256" key="1">
    <source>
        <dbReference type="SAM" id="MobiDB-lite"/>
    </source>
</evidence>
<accession>A0A8H6MQB1</accession>
<dbReference type="AlphaFoldDB" id="A0A8H6MQB1"/>
<feature type="non-terminal residue" evidence="2">
    <location>
        <position position="91"/>
    </location>
</feature>
<reference evidence="2" key="1">
    <citation type="journal article" date="2020" name="Phytopathology">
        <title>Genome Sequence Resources of Colletotrichum truncatum, C. plurivorum, C. musicola, and C. sojae: Four Species Pathogenic to Soybean (Glycine max).</title>
        <authorList>
            <person name="Rogerio F."/>
            <person name="Boufleur T.R."/>
            <person name="Ciampi-Guillardi M."/>
            <person name="Sukno S.A."/>
            <person name="Thon M.R."/>
            <person name="Massola Junior N.S."/>
            <person name="Baroncelli R."/>
        </authorList>
    </citation>
    <scope>NUCLEOTIDE SEQUENCE</scope>
    <source>
        <strain evidence="2">LFN00145</strain>
    </source>
</reference>
<name>A0A8H6MQB1_9PEZI</name>
<evidence type="ECO:0000313" key="2">
    <source>
        <dbReference type="EMBL" id="KAF6804260.1"/>
    </source>
</evidence>
<feature type="region of interest" description="Disordered" evidence="1">
    <location>
        <begin position="1"/>
        <end position="38"/>
    </location>
</feature>
<comment type="caution">
    <text evidence="2">The sequence shown here is derived from an EMBL/GenBank/DDBJ whole genome shotgun (WGS) entry which is preliminary data.</text>
</comment>
<organism evidence="2 3">
    <name type="scientific">Colletotrichum plurivorum</name>
    <dbReference type="NCBI Taxonomy" id="2175906"/>
    <lineage>
        <taxon>Eukaryota</taxon>
        <taxon>Fungi</taxon>
        <taxon>Dikarya</taxon>
        <taxon>Ascomycota</taxon>
        <taxon>Pezizomycotina</taxon>
        <taxon>Sordariomycetes</taxon>
        <taxon>Hypocreomycetidae</taxon>
        <taxon>Glomerellales</taxon>
        <taxon>Glomerellaceae</taxon>
        <taxon>Colletotrichum</taxon>
        <taxon>Colletotrichum orchidearum species complex</taxon>
    </lineage>
</organism>
<gene>
    <name evidence="2" type="ORF">CPLU01_16069</name>
</gene>
<protein>
    <submittedName>
        <fullName evidence="2">Uncharacterized protein</fullName>
    </submittedName>
</protein>
<feature type="compositionally biased region" description="Basic residues" evidence="1">
    <location>
        <begin position="7"/>
        <end position="20"/>
    </location>
</feature>
<dbReference type="EMBL" id="WIGO01000825">
    <property type="protein sequence ID" value="KAF6804260.1"/>
    <property type="molecule type" value="Genomic_DNA"/>
</dbReference>
<dbReference type="Proteomes" id="UP000654918">
    <property type="component" value="Unassembled WGS sequence"/>
</dbReference>
<keyword evidence="3" id="KW-1185">Reference proteome</keyword>
<evidence type="ECO:0000313" key="3">
    <source>
        <dbReference type="Proteomes" id="UP000654918"/>
    </source>
</evidence>